<feature type="binding site" evidence="16">
    <location>
        <position position="442"/>
    </location>
    <ligand>
        <name>ATP</name>
        <dbReference type="ChEBI" id="CHEBI:30616"/>
    </ligand>
</feature>
<dbReference type="InterPro" id="IPR001245">
    <property type="entry name" value="Ser-Thr/Tyr_kinase_cat_dom"/>
</dbReference>
<evidence type="ECO:0000256" key="17">
    <source>
        <dbReference type="SAM" id="MobiDB-lite"/>
    </source>
</evidence>
<dbReference type="AlphaFoldDB" id="A0A8T0T8T7"/>
<keyword evidence="4" id="KW-1003">Cell membrane</keyword>
<gene>
    <name evidence="19" type="ORF">PVAP13_4NG211996</name>
</gene>
<dbReference type="InterPro" id="IPR017441">
    <property type="entry name" value="Protein_kinase_ATP_BS"/>
</dbReference>
<dbReference type="PANTHER" id="PTHR46146">
    <property type="entry name" value="SERINE/THREONINE-PROTEIN KINASE-LIKE PROTEIN CCR4"/>
    <property type="match status" value="1"/>
</dbReference>
<dbReference type="Gene3D" id="3.30.200.20">
    <property type="entry name" value="Phosphorylase Kinase, domain 1"/>
    <property type="match status" value="2"/>
</dbReference>
<keyword evidence="11 16" id="KW-0067">ATP-binding</keyword>
<dbReference type="SUPFAM" id="SSF56112">
    <property type="entry name" value="Protein kinase-like (PK-like)"/>
    <property type="match status" value="2"/>
</dbReference>
<evidence type="ECO:0000256" key="9">
    <source>
        <dbReference type="ARBA" id="ARBA00022741"/>
    </source>
</evidence>
<feature type="compositionally biased region" description="Acidic residues" evidence="17">
    <location>
        <begin position="374"/>
        <end position="385"/>
    </location>
</feature>
<keyword evidence="15" id="KW-0325">Glycoprotein</keyword>
<dbReference type="PANTHER" id="PTHR46146:SF3">
    <property type="entry name" value="SERINE_THREONINE-PROTEIN KINASE-LIKE PROTEIN CCR3-RELATED"/>
    <property type="match status" value="1"/>
</dbReference>
<dbReference type="GO" id="GO:0005886">
    <property type="term" value="C:plasma membrane"/>
    <property type="evidence" value="ECO:0007669"/>
    <property type="project" value="UniProtKB-SubCell"/>
</dbReference>
<keyword evidence="7" id="KW-0812">Transmembrane</keyword>
<dbReference type="SMART" id="SM00220">
    <property type="entry name" value="S_TKc"/>
    <property type="match status" value="1"/>
</dbReference>
<organism evidence="19 20">
    <name type="scientific">Panicum virgatum</name>
    <name type="common">Blackwell switchgrass</name>
    <dbReference type="NCBI Taxonomy" id="38727"/>
    <lineage>
        <taxon>Eukaryota</taxon>
        <taxon>Viridiplantae</taxon>
        <taxon>Streptophyta</taxon>
        <taxon>Embryophyta</taxon>
        <taxon>Tracheophyta</taxon>
        <taxon>Spermatophyta</taxon>
        <taxon>Magnoliopsida</taxon>
        <taxon>Liliopsida</taxon>
        <taxon>Poales</taxon>
        <taxon>Poaceae</taxon>
        <taxon>PACMAD clade</taxon>
        <taxon>Panicoideae</taxon>
        <taxon>Panicodae</taxon>
        <taxon>Paniceae</taxon>
        <taxon>Panicinae</taxon>
        <taxon>Panicum</taxon>
        <taxon>Panicum sect. Hiantes</taxon>
    </lineage>
</organism>
<evidence type="ECO:0000256" key="4">
    <source>
        <dbReference type="ARBA" id="ARBA00022475"/>
    </source>
</evidence>
<dbReference type="Pfam" id="PF07714">
    <property type="entry name" value="PK_Tyr_Ser-Thr"/>
    <property type="match status" value="1"/>
</dbReference>
<evidence type="ECO:0000256" key="12">
    <source>
        <dbReference type="ARBA" id="ARBA00022989"/>
    </source>
</evidence>
<comment type="similarity">
    <text evidence="3">In the C-terminal section; belongs to the protein kinase superfamily. Ser/Thr protein kinase family.</text>
</comment>
<dbReference type="PROSITE" id="PS00108">
    <property type="entry name" value="PROTEIN_KINASE_ST"/>
    <property type="match status" value="1"/>
</dbReference>
<dbReference type="GO" id="GO:0004674">
    <property type="term" value="F:protein serine/threonine kinase activity"/>
    <property type="evidence" value="ECO:0007669"/>
    <property type="project" value="UniProtKB-KW"/>
</dbReference>
<keyword evidence="8" id="KW-0732">Signal</keyword>
<keyword evidence="12" id="KW-1133">Transmembrane helix</keyword>
<evidence type="ECO:0000256" key="3">
    <source>
        <dbReference type="ARBA" id="ARBA00010217"/>
    </source>
</evidence>
<evidence type="ECO:0000256" key="16">
    <source>
        <dbReference type="PROSITE-ProRule" id="PRU10141"/>
    </source>
</evidence>
<accession>A0A8T0T8T7</accession>
<keyword evidence="13" id="KW-0472">Membrane</keyword>
<evidence type="ECO:0000259" key="18">
    <source>
        <dbReference type="PROSITE" id="PS50011"/>
    </source>
</evidence>
<dbReference type="Pfam" id="PF00069">
    <property type="entry name" value="Pkinase"/>
    <property type="match status" value="1"/>
</dbReference>
<keyword evidence="14" id="KW-0675">Receptor</keyword>
<name>A0A8T0T8T7_PANVG</name>
<feature type="domain" description="Protein kinase" evidence="18">
    <location>
        <begin position="414"/>
        <end position="700"/>
    </location>
</feature>
<evidence type="ECO:0000256" key="1">
    <source>
        <dbReference type="ARBA" id="ARBA00004251"/>
    </source>
</evidence>
<evidence type="ECO:0000313" key="19">
    <source>
        <dbReference type="EMBL" id="KAG2606707.1"/>
    </source>
</evidence>
<keyword evidence="20" id="KW-1185">Reference proteome</keyword>
<dbReference type="PROSITE" id="PS50011">
    <property type="entry name" value="PROTEIN_KINASE_DOM"/>
    <property type="match status" value="2"/>
</dbReference>
<evidence type="ECO:0000256" key="8">
    <source>
        <dbReference type="ARBA" id="ARBA00022729"/>
    </source>
</evidence>
<evidence type="ECO:0000313" key="20">
    <source>
        <dbReference type="Proteomes" id="UP000823388"/>
    </source>
</evidence>
<sequence length="700" mass="77160">MDGESKRYDSLLDSNSEPCSIPLDYLRNITNNFSDDQLLGEGGFGKVYKGVLQSGKMIAVKKFNHQAQLVVEEKQFENEVYHLMNLKHPNIVRFVEHNGRQIFAETQRNRLLCLEYLPKGSLDRHLSDGSSGHDWKTRYKIIKGICCGLRYLHEECRCEFSASIIHLDLKPANILLDDNMVPKIADFGLSRLFEDNKTHTIATFVAGTDGYMAPEYFMSRIVTTKADIYSLGVIIMEIITGSKVNIFSFSSRTSCMHFVKRVLESWRNRMEGPPSETDCKQIQTCLEIGIDCIKFNREERPTITEIIGRLDRSENTKSWTRRLLSFWSDLFSEEILMMGAVSGASAVGLGSMEHAYDSGASLATMSAAASGTLWEDDDDDDDSVSEQESVQSSFKYQRAEEFTLAQLEAATKGFALEAKIGEGSFGALYHGKLPDGREVAIKRDGSGRRARWFQESALELAFRSHLDHKHKHLVGLVGYCEVNEELLLLVYDYEYAQNGALCDHLHRKATATPAPASPPSPVVSSWKLRIKILLDASRGIEYLHSFPGLPKIHGDVKSSNILLDAGWTARVSDFGLPLTDPEEQTAAHLTKKTDVYGFGLVMLEALTGIFNDEADGGVVDYAIPSIIAGELGKVLDPRAPEPAAHEAEAVGLVAYTAVHCVCLEGKDRPAMAAIVASLETALSLCEGDSGGGGFGSSAGL</sequence>
<dbReference type="GO" id="GO:0005524">
    <property type="term" value="F:ATP binding"/>
    <property type="evidence" value="ECO:0007669"/>
    <property type="project" value="UniProtKB-UniRule"/>
</dbReference>
<dbReference type="GO" id="GO:0002229">
    <property type="term" value="P:defense response to oomycetes"/>
    <property type="evidence" value="ECO:0007669"/>
    <property type="project" value="UniProtKB-ARBA"/>
</dbReference>
<evidence type="ECO:0000256" key="7">
    <source>
        <dbReference type="ARBA" id="ARBA00022692"/>
    </source>
</evidence>
<keyword evidence="6" id="KW-0808">Transferase</keyword>
<dbReference type="Proteomes" id="UP000823388">
    <property type="component" value="Chromosome 4N"/>
</dbReference>
<evidence type="ECO:0000256" key="5">
    <source>
        <dbReference type="ARBA" id="ARBA00022527"/>
    </source>
</evidence>
<keyword evidence="5" id="KW-0723">Serine/threonine-protein kinase</keyword>
<protein>
    <recommendedName>
        <fullName evidence="18">Protein kinase domain-containing protein</fullName>
    </recommendedName>
</protein>
<feature type="domain" description="Protein kinase" evidence="18">
    <location>
        <begin position="33"/>
        <end position="320"/>
    </location>
</feature>
<evidence type="ECO:0000256" key="15">
    <source>
        <dbReference type="ARBA" id="ARBA00023180"/>
    </source>
</evidence>
<dbReference type="FunFam" id="1.10.510.10:FF:000240">
    <property type="entry name" value="Lectin-domain containing receptor kinase A4.3"/>
    <property type="match status" value="1"/>
</dbReference>
<proteinExistence type="inferred from homology"/>
<comment type="caution">
    <text evidence="19">The sequence shown here is derived from an EMBL/GenBank/DDBJ whole genome shotgun (WGS) entry which is preliminary data.</text>
</comment>
<keyword evidence="10" id="KW-0418">Kinase</keyword>
<dbReference type="EMBL" id="CM029044">
    <property type="protein sequence ID" value="KAG2606707.1"/>
    <property type="molecule type" value="Genomic_DNA"/>
</dbReference>
<evidence type="ECO:0000256" key="10">
    <source>
        <dbReference type="ARBA" id="ARBA00022777"/>
    </source>
</evidence>
<comment type="similarity">
    <text evidence="2">In the N-terminal section; belongs to the leguminous lectin family.</text>
</comment>
<comment type="subcellular location">
    <subcellularLocation>
        <location evidence="1">Cell membrane</location>
        <topology evidence="1">Single-pass type I membrane protein</topology>
    </subcellularLocation>
</comment>
<evidence type="ECO:0000256" key="2">
    <source>
        <dbReference type="ARBA" id="ARBA00008536"/>
    </source>
</evidence>
<evidence type="ECO:0000256" key="11">
    <source>
        <dbReference type="ARBA" id="ARBA00022840"/>
    </source>
</evidence>
<dbReference type="InterPro" id="IPR000719">
    <property type="entry name" value="Prot_kinase_dom"/>
</dbReference>
<dbReference type="PROSITE" id="PS00107">
    <property type="entry name" value="PROTEIN_KINASE_ATP"/>
    <property type="match status" value="2"/>
</dbReference>
<dbReference type="Gene3D" id="1.10.510.10">
    <property type="entry name" value="Transferase(Phosphotransferase) domain 1"/>
    <property type="match status" value="2"/>
</dbReference>
<dbReference type="InterPro" id="IPR011009">
    <property type="entry name" value="Kinase-like_dom_sf"/>
</dbReference>
<dbReference type="InterPro" id="IPR008271">
    <property type="entry name" value="Ser/Thr_kinase_AS"/>
</dbReference>
<evidence type="ECO:0000256" key="14">
    <source>
        <dbReference type="ARBA" id="ARBA00023170"/>
    </source>
</evidence>
<feature type="binding site" evidence="16">
    <location>
        <position position="62"/>
    </location>
    <ligand>
        <name>ATP</name>
        <dbReference type="ChEBI" id="CHEBI:30616"/>
    </ligand>
</feature>
<feature type="region of interest" description="Disordered" evidence="17">
    <location>
        <begin position="373"/>
        <end position="392"/>
    </location>
</feature>
<evidence type="ECO:0000256" key="6">
    <source>
        <dbReference type="ARBA" id="ARBA00022679"/>
    </source>
</evidence>
<evidence type="ECO:0000256" key="13">
    <source>
        <dbReference type="ARBA" id="ARBA00023136"/>
    </source>
</evidence>
<reference evidence="19" key="1">
    <citation type="submission" date="2020-05" db="EMBL/GenBank/DDBJ databases">
        <title>WGS assembly of Panicum virgatum.</title>
        <authorList>
            <person name="Lovell J.T."/>
            <person name="Jenkins J."/>
            <person name="Shu S."/>
            <person name="Juenger T.E."/>
            <person name="Schmutz J."/>
        </authorList>
    </citation>
    <scope>NUCLEOTIDE SEQUENCE</scope>
    <source>
        <strain evidence="19">AP13</strain>
    </source>
</reference>
<keyword evidence="9 16" id="KW-0547">Nucleotide-binding</keyword>